<dbReference type="Proteomes" id="UP000018211">
    <property type="component" value="Unassembled WGS sequence"/>
</dbReference>
<evidence type="ECO:0000313" key="2">
    <source>
        <dbReference type="EMBL" id="CCO46912.1"/>
    </source>
</evidence>
<name>A0AAV2VQT5_9VIBR</name>
<feature type="transmembrane region" description="Helical" evidence="1">
    <location>
        <begin position="315"/>
        <end position="339"/>
    </location>
</feature>
<feature type="transmembrane region" description="Helical" evidence="1">
    <location>
        <begin position="265"/>
        <end position="294"/>
    </location>
</feature>
<dbReference type="EMBL" id="CAOF01000105">
    <property type="protein sequence ID" value="CCO46912.1"/>
    <property type="molecule type" value="Genomic_DNA"/>
</dbReference>
<evidence type="ECO:0000256" key="1">
    <source>
        <dbReference type="SAM" id="Phobius"/>
    </source>
</evidence>
<comment type="caution">
    <text evidence="2">The sequence shown here is derived from an EMBL/GenBank/DDBJ whole genome shotgun (WGS) entry which is preliminary data.</text>
</comment>
<gene>
    <name evidence="2" type="ORF">VIBNISOn1_1930003</name>
</gene>
<dbReference type="AlphaFoldDB" id="A0AAV2VQT5"/>
<reference evidence="2 3" key="1">
    <citation type="journal article" date="2013" name="ISME J.">
        <title>Comparative genomics of pathogenic lineages of Vibrio nigripulchritudo identifies virulence-associated traits.</title>
        <authorList>
            <person name="Goudenege D."/>
            <person name="Labreuche Y."/>
            <person name="Krin E."/>
            <person name="Ansquer D."/>
            <person name="Mangenot S."/>
            <person name="Calteau A."/>
            <person name="Medigue C."/>
            <person name="Mazel D."/>
            <person name="Polz M.F."/>
            <person name="Le Roux F."/>
        </authorList>
    </citation>
    <scope>NUCLEOTIDE SEQUENCE [LARGE SCALE GENOMIC DNA]</scope>
    <source>
        <strain evidence="2 3">SOn1</strain>
    </source>
</reference>
<accession>A0AAV2VQT5</accession>
<dbReference type="GO" id="GO:0015297">
    <property type="term" value="F:antiporter activity"/>
    <property type="evidence" value="ECO:0007669"/>
    <property type="project" value="InterPro"/>
</dbReference>
<organism evidence="2 3">
    <name type="scientific">Vibrio nigripulchritudo SOn1</name>
    <dbReference type="NCBI Taxonomy" id="1238450"/>
    <lineage>
        <taxon>Bacteria</taxon>
        <taxon>Pseudomonadati</taxon>
        <taxon>Pseudomonadota</taxon>
        <taxon>Gammaproteobacteria</taxon>
        <taxon>Vibrionales</taxon>
        <taxon>Vibrionaceae</taxon>
        <taxon>Vibrio</taxon>
    </lineage>
</organism>
<feature type="transmembrane region" description="Helical" evidence="1">
    <location>
        <begin position="229"/>
        <end position="253"/>
    </location>
</feature>
<feature type="transmembrane region" description="Helical" evidence="1">
    <location>
        <begin position="84"/>
        <end position="109"/>
    </location>
</feature>
<dbReference type="PANTHER" id="PTHR42925:SF2">
    <property type="entry name" value="NA+ DRIVEN MULTIDRUG EFFLUX PUMP"/>
    <property type="match status" value="1"/>
</dbReference>
<keyword evidence="1" id="KW-0812">Transmembrane</keyword>
<dbReference type="GO" id="GO:0042910">
    <property type="term" value="F:xenobiotic transmembrane transporter activity"/>
    <property type="evidence" value="ECO:0007669"/>
    <property type="project" value="InterPro"/>
</dbReference>
<protein>
    <submittedName>
        <fullName evidence="2">Multi antimicrobial extrusion protein MatE</fullName>
    </submittedName>
</protein>
<dbReference type="RefSeq" id="WP_022611922.1">
    <property type="nucleotide sequence ID" value="NZ_LK391965.1"/>
</dbReference>
<feature type="transmembrane region" description="Helical" evidence="1">
    <location>
        <begin position="129"/>
        <end position="151"/>
    </location>
</feature>
<feature type="transmembrane region" description="Helical" evidence="1">
    <location>
        <begin position="49"/>
        <end position="72"/>
    </location>
</feature>
<evidence type="ECO:0000313" key="3">
    <source>
        <dbReference type="Proteomes" id="UP000018211"/>
    </source>
</evidence>
<keyword evidence="1" id="KW-0472">Membrane</keyword>
<dbReference type="InterPro" id="IPR047135">
    <property type="entry name" value="YsiQ"/>
</dbReference>
<feature type="transmembrane region" description="Helical" evidence="1">
    <location>
        <begin position="382"/>
        <end position="403"/>
    </location>
</feature>
<dbReference type="InterPro" id="IPR002528">
    <property type="entry name" value="MATE_fam"/>
</dbReference>
<keyword evidence="1" id="KW-1133">Transmembrane helix</keyword>
<proteinExistence type="predicted"/>
<dbReference type="Pfam" id="PF01554">
    <property type="entry name" value="MatE"/>
    <property type="match status" value="2"/>
</dbReference>
<feature type="transmembrane region" description="Helical" evidence="1">
    <location>
        <begin position="351"/>
        <end position="370"/>
    </location>
</feature>
<feature type="transmembrane region" description="Helical" evidence="1">
    <location>
        <begin position="182"/>
        <end position="208"/>
    </location>
</feature>
<dbReference type="GO" id="GO:0016020">
    <property type="term" value="C:membrane"/>
    <property type="evidence" value="ECO:0007669"/>
    <property type="project" value="InterPro"/>
</dbReference>
<sequence length="446" mass="48082">MKTQKHWLLVLLSLALPIAFQTALFSSKSMIDTVMLGSLNPLDMAAMGLATKAHMVLSFCIIGVAIGGGQVAAQCYGDKVNDKFVRVCLIMLALAAVIALSCAGLVFVGSDAVMAFGSSDYAIIEQGSLYLQIIAPTFVLFAITLSLATVLRTMFKPMAATVVSLIGVALNIALNINFIPKWGITGVAFGTLIAACVETSLLIGFVIYKRWFSFKQIKQVWGTTRLSDATVVIQLSSVAALNSVIWSLGLYVFHSLLGKQSNDVLIILGALAPIESIAAALLIGFASAASVVIGNHSGQRAMDDIQYLLPRYLSLSLISGLFLSLLLYLCQPLVIEFIASDNSALQETARFAYQILIAAMALKGLSMMFMIGILRAGGDAKYCLGVDVFCQWVVLLPLTYYFLTTGIEPVQILLLMIVEEVIKIGLCIQRLMSGRWVKVHSDRVQA</sequence>
<dbReference type="PANTHER" id="PTHR42925">
    <property type="entry name" value="MULTIDRUG AND TOXIN EFFLUX PROTEIN MATE FAMILY"/>
    <property type="match status" value="1"/>
</dbReference>
<feature type="transmembrane region" description="Helical" evidence="1">
    <location>
        <begin position="158"/>
        <end position="176"/>
    </location>
</feature>